<evidence type="ECO:0008006" key="5">
    <source>
        <dbReference type="Google" id="ProtNLM"/>
    </source>
</evidence>
<keyword evidence="2" id="KW-1133">Transmembrane helix</keyword>
<keyword evidence="2" id="KW-0812">Transmembrane</keyword>
<organism evidence="3 4">
    <name type="scientific">Neorhodopirellula pilleata</name>
    <dbReference type="NCBI Taxonomy" id="2714738"/>
    <lineage>
        <taxon>Bacteria</taxon>
        <taxon>Pseudomonadati</taxon>
        <taxon>Planctomycetota</taxon>
        <taxon>Planctomycetia</taxon>
        <taxon>Pirellulales</taxon>
        <taxon>Pirellulaceae</taxon>
        <taxon>Neorhodopirellula</taxon>
    </lineage>
</organism>
<dbReference type="RefSeq" id="WP_197168325.1">
    <property type="nucleotide sequence ID" value="NZ_SJPM01000035.1"/>
</dbReference>
<keyword evidence="4" id="KW-1185">Reference proteome</keyword>
<comment type="caution">
    <text evidence="3">The sequence shown here is derived from an EMBL/GenBank/DDBJ whole genome shotgun (WGS) entry which is preliminary data.</text>
</comment>
<feature type="region of interest" description="Disordered" evidence="1">
    <location>
        <begin position="126"/>
        <end position="146"/>
    </location>
</feature>
<evidence type="ECO:0000256" key="2">
    <source>
        <dbReference type="SAM" id="Phobius"/>
    </source>
</evidence>
<feature type="compositionally biased region" description="Polar residues" evidence="1">
    <location>
        <begin position="126"/>
        <end position="139"/>
    </location>
</feature>
<feature type="transmembrane region" description="Helical" evidence="2">
    <location>
        <begin position="21"/>
        <end position="44"/>
    </location>
</feature>
<proteinExistence type="predicted"/>
<reference evidence="3 4" key="1">
    <citation type="submission" date="2019-02" db="EMBL/GenBank/DDBJ databases">
        <title>Deep-cultivation of Planctomycetes and their phenomic and genomic characterization uncovers novel biology.</title>
        <authorList>
            <person name="Wiegand S."/>
            <person name="Jogler M."/>
            <person name="Boedeker C."/>
            <person name="Pinto D."/>
            <person name="Vollmers J."/>
            <person name="Rivas-Marin E."/>
            <person name="Kohn T."/>
            <person name="Peeters S.H."/>
            <person name="Heuer A."/>
            <person name="Rast P."/>
            <person name="Oberbeckmann S."/>
            <person name="Bunk B."/>
            <person name="Jeske O."/>
            <person name="Meyerdierks A."/>
            <person name="Storesund J.E."/>
            <person name="Kallscheuer N."/>
            <person name="Luecker S."/>
            <person name="Lage O.M."/>
            <person name="Pohl T."/>
            <person name="Merkel B.J."/>
            <person name="Hornburger P."/>
            <person name="Mueller R.-W."/>
            <person name="Bruemmer F."/>
            <person name="Labrenz M."/>
            <person name="Spormann A.M."/>
            <person name="Op Den Camp H."/>
            <person name="Overmann J."/>
            <person name="Amann R."/>
            <person name="Jetten M.S.M."/>
            <person name="Mascher T."/>
            <person name="Medema M.H."/>
            <person name="Devos D.P."/>
            <person name="Kaster A.-K."/>
            <person name="Ovreas L."/>
            <person name="Rohde M."/>
            <person name="Galperin M.Y."/>
            <person name="Jogler C."/>
        </authorList>
    </citation>
    <scope>NUCLEOTIDE SEQUENCE [LARGE SCALE GENOMIC DNA]</scope>
    <source>
        <strain evidence="3 4">Pla100</strain>
    </source>
</reference>
<protein>
    <recommendedName>
        <fullName evidence="5">Neutral/alkaline non-lysosomal ceramidase</fullName>
    </recommendedName>
</protein>
<evidence type="ECO:0000256" key="1">
    <source>
        <dbReference type="SAM" id="MobiDB-lite"/>
    </source>
</evidence>
<evidence type="ECO:0000313" key="4">
    <source>
        <dbReference type="Proteomes" id="UP000316213"/>
    </source>
</evidence>
<dbReference type="AlphaFoldDB" id="A0A5C5ZG36"/>
<sequence length="146" mass="15691">MNHTLSTGSHAWVSTHDRGRAVVLLRLMTGIVLMIAIAGSVAAVETRVFQAGASITKITPPLGLPIIGNWDSPPATEIHDDLHVRCLAFHDGKTTIVFAICDNVGIPREVFDQARKLLQSQSDVPPTHILMSSTHTHSGVSARGTR</sequence>
<name>A0A5C5ZG36_9BACT</name>
<gene>
    <name evidence="3" type="ORF">Pla100_60960</name>
</gene>
<accession>A0A5C5ZG36</accession>
<dbReference type="EMBL" id="SJPM01000035">
    <property type="protein sequence ID" value="TWT86389.1"/>
    <property type="molecule type" value="Genomic_DNA"/>
</dbReference>
<dbReference type="Proteomes" id="UP000316213">
    <property type="component" value="Unassembled WGS sequence"/>
</dbReference>
<keyword evidence="2" id="KW-0472">Membrane</keyword>
<evidence type="ECO:0000313" key="3">
    <source>
        <dbReference type="EMBL" id="TWT86389.1"/>
    </source>
</evidence>